<comment type="caution">
    <text evidence="1">The sequence shown here is derived from an EMBL/GenBank/DDBJ whole genome shotgun (WGS) entry which is preliminary data.</text>
</comment>
<accession>A0A0G0LLX4</accession>
<gene>
    <name evidence="1" type="ORF">UT17_C0003G0065</name>
</gene>
<dbReference type="AlphaFoldDB" id="A0A0G0LLX4"/>
<dbReference type="EMBL" id="LBVU01000003">
    <property type="protein sequence ID" value="KKQ92042.1"/>
    <property type="molecule type" value="Genomic_DNA"/>
</dbReference>
<name>A0A0G0LLX4_9BACT</name>
<evidence type="ECO:0000313" key="2">
    <source>
        <dbReference type="Proteomes" id="UP000034774"/>
    </source>
</evidence>
<evidence type="ECO:0000313" key="1">
    <source>
        <dbReference type="EMBL" id="KKQ92042.1"/>
    </source>
</evidence>
<organism evidence="1 2">
    <name type="scientific">Candidatus Woesebacteria bacterium GW2011_GWB1_39_10</name>
    <dbReference type="NCBI Taxonomy" id="1618572"/>
    <lineage>
        <taxon>Bacteria</taxon>
        <taxon>Candidatus Woeseibacteriota</taxon>
    </lineage>
</organism>
<reference evidence="1 2" key="1">
    <citation type="journal article" date="2015" name="Nature">
        <title>rRNA introns, odd ribosomes, and small enigmatic genomes across a large radiation of phyla.</title>
        <authorList>
            <person name="Brown C.T."/>
            <person name="Hug L.A."/>
            <person name="Thomas B.C."/>
            <person name="Sharon I."/>
            <person name="Castelle C.J."/>
            <person name="Singh A."/>
            <person name="Wilkins M.J."/>
            <person name="Williams K.H."/>
            <person name="Banfield J.F."/>
        </authorList>
    </citation>
    <scope>NUCLEOTIDE SEQUENCE [LARGE SCALE GENOMIC DNA]</scope>
</reference>
<dbReference type="Proteomes" id="UP000034774">
    <property type="component" value="Unassembled WGS sequence"/>
</dbReference>
<protein>
    <submittedName>
        <fullName evidence="1">Uncharacterized protein</fullName>
    </submittedName>
</protein>
<sequence>MKPKFNVRVNHASGRTFSTDVEIGKQVVSLYMPYDSAQHQYLEALRDHDRIVAVMVRELRQIDAVDDIFVDPYEVSVYMKEKNSFGLRPRWNEKIDQIVKKAFQARYDELHPNRKRLAIEIYPNDRFRGFATTFEISNSRYETFLRPLRISSVEYLHKVGIDGGGELVRIVMQIPGVTQVSIQPYEARVEIANAFSWDELDDNGKSIVDNIVEAFKKVFGNNIAISNKQ</sequence>
<proteinExistence type="predicted"/>